<dbReference type="EMBL" id="UZAF01016997">
    <property type="protein sequence ID" value="VDO36644.1"/>
    <property type="molecule type" value="Genomic_DNA"/>
</dbReference>
<dbReference type="OrthoDB" id="5905182at2759"/>
<gene>
    <name evidence="1" type="ORF">HPLM_LOCUS9108</name>
</gene>
<protein>
    <submittedName>
        <fullName evidence="3">Protein-serine/threonine kinase</fullName>
    </submittedName>
</protein>
<proteinExistence type="predicted"/>
<reference evidence="1 2" key="2">
    <citation type="submission" date="2018-11" db="EMBL/GenBank/DDBJ databases">
        <authorList>
            <consortium name="Pathogen Informatics"/>
        </authorList>
    </citation>
    <scope>NUCLEOTIDE SEQUENCE [LARGE SCALE GENOMIC DNA]</scope>
    <source>
        <strain evidence="1 2">MHpl1</strain>
    </source>
</reference>
<organism evidence="3">
    <name type="scientific">Haemonchus placei</name>
    <name type="common">Barber's pole worm</name>
    <dbReference type="NCBI Taxonomy" id="6290"/>
    <lineage>
        <taxon>Eukaryota</taxon>
        <taxon>Metazoa</taxon>
        <taxon>Ecdysozoa</taxon>
        <taxon>Nematoda</taxon>
        <taxon>Chromadorea</taxon>
        <taxon>Rhabditida</taxon>
        <taxon>Rhabditina</taxon>
        <taxon>Rhabditomorpha</taxon>
        <taxon>Strongyloidea</taxon>
        <taxon>Trichostrongylidae</taxon>
        <taxon>Haemonchus</taxon>
    </lineage>
</organism>
<evidence type="ECO:0000313" key="2">
    <source>
        <dbReference type="Proteomes" id="UP000268014"/>
    </source>
</evidence>
<evidence type="ECO:0000313" key="1">
    <source>
        <dbReference type="EMBL" id="VDO36644.1"/>
    </source>
</evidence>
<accession>A0A0N4WEN8</accession>
<keyword evidence="2" id="KW-1185">Reference proteome</keyword>
<sequence>MPHIQTEQLLVSGTHSGTLERKFRCLRYSVRFGNVSQDRSLPPSEQMSLQTAHSLNIAANIDRTFSIDQLVTRDLVMVDAFLRRSFYNIIRDAIVEETAMLIDADFGYPRGEQCPIFLIVQAFKELHQAIKKIKRLRMI</sequence>
<dbReference type="Proteomes" id="UP000268014">
    <property type="component" value="Unassembled WGS sequence"/>
</dbReference>
<evidence type="ECO:0000313" key="3">
    <source>
        <dbReference type="WBParaSite" id="HPLM_0000911601-mRNA-1"/>
    </source>
</evidence>
<name>A0A0N4WEN8_HAEPC</name>
<reference evidence="3" key="1">
    <citation type="submission" date="2017-02" db="UniProtKB">
        <authorList>
            <consortium name="WormBaseParasite"/>
        </authorList>
    </citation>
    <scope>IDENTIFICATION</scope>
</reference>
<dbReference type="AlphaFoldDB" id="A0A0N4WEN8"/>
<dbReference type="WBParaSite" id="HPLM_0000911601-mRNA-1">
    <property type="protein sequence ID" value="HPLM_0000911601-mRNA-1"/>
    <property type="gene ID" value="HPLM_0000911601"/>
</dbReference>